<comment type="caution">
    <text evidence="2">The sequence shown here is derived from an EMBL/GenBank/DDBJ whole genome shotgun (WGS) entry which is preliminary data.</text>
</comment>
<keyword evidence="3" id="KW-1185">Reference proteome</keyword>
<dbReference type="SUPFAM" id="SSF52540">
    <property type="entry name" value="P-loop containing nucleoside triphosphate hydrolases"/>
    <property type="match status" value="1"/>
</dbReference>
<dbReference type="EMBL" id="BMIK01000011">
    <property type="protein sequence ID" value="GGC36610.1"/>
    <property type="molecule type" value="Genomic_DNA"/>
</dbReference>
<reference evidence="3" key="1">
    <citation type="journal article" date="2019" name="Int. J. Syst. Evol. Microbiol.">
        <title>The Global Catalogue of Microorganisms (GCM) 10K type strain sequencing project: providing services to taxonomists for standard genome sequencing and annotation.</title>
        <authorList>
            <consortium name="The Broad Institute Genomics Platform"/>
            <consortium name="The Broad Institute Genome Sequencing Center for Infectious Disease"/>
            <person name="Wu L."/>
            <person name="Ma J."/>
        </authorList>
    </citation>
    <scope>NUCLEOTIDE SEQUENCE [LARGE SCALE GENOMIC DNA]</scope>
    <source>
        <strain evidence="3">CGMCC 1.15342</strain>
    </source>
</reference>
<evidence type="ECO:0008006" key="4">
    <source>
        <dbReference type="Google" id="ProtNLM"/>
    </source>
</evidence>
<dbReference type="Gene3D" id="3.40.50.300">
    <property type="entry name" value="P-loop containing nucleotide triphosphate hydrolases"/>
    <property type="match status" value="1"/>
</dbReference>
<evidence type="ECO:0000256" key="1">
    <source>
        <dbReference type="ARBA" id="ARBA00022679"/>
    </source>
</evidence>
<evidence type="ECO:0000313" key="3">
    <source>
        <dbReference type="Proteomes" id="UP000597338"/>
    </source>
</evidence>
<organism evidence="2 3">
    <name type="scientific">Parapedobacter defluvii</name>
    <dbReference type="NCBI Taxonomy" id="2045106"/>
    <lineage>
        <taxon>Bacteria</taxon>
        <taxon>Pseudomonadati</taxon>
        <taxon>Bacteroidota</taxon>
        <taxon>Sphingobacteriia</taxon>
        <taxon>Sphingobacteriales</taxon>
        <taxon>Sphingobacteriaceae</taxon>
        <taxon>Parapedobacter</taxon>
    </lineage>
</organism>
<evidence type="ECO:0000313" key="2">
    <source>
        <dbReference type="EMBL" id="GGC36610.1"/>
    </source>
</evidence>
<dbReference type="InterPro" id="IPR026634">
    <property type="entry name" value="TPST-like"/>
</dbReference>
<accession>A0ABQ1M8W2</accession>
<dbReference type="RefSeq" id="WP_188752287.1">
    <property type="nucleotide sequence ID" value="NZ_BMIK01000011.1"/>
</dbReference>
<dbReference type="InterPro" id="IPR027417">
    <property type="entry name" value="P-loop_NTPase"/>
</dbReference>
<sequence>MKLFWKHKSPKHLVFIAGCPRSGTSWTWGLLSSFKQVEPLLIEDFPTLAKRHSVKQMKTGAGFVTTETGIFHWNLTDREIRQGIAEKARRYPGAVLLEKTPANALQLDRITTLFPKAKIIHVIRDPRAVVNSMLRSTFSSGLRLAHTVSEAIALYRRYAEAAEPYKSYEHLMRIHYESLWRDPFKELGRICRFIGVDASREDLEQVVKANTAKAQTLASNDFRKGKINSYCEELDKRGLLQIEQELADVFDTYGYPFEVKQI</sequence>
<protein>
    <recommendedName>
        <fullName evidence="4">Sulfotransferase domain-containing protein</fullName>
    </recommendedName>
</protein>
<dbReference type="PANTHER" id="PTHR12788">
    <property type="entry name" value="PROTEIN-TYROSINE SULFOTRANSFERASE 2"/>
    <property type="match status" value="1"/>
</dbReference>
<gene>
    <name evidence="2" type="ORF">GCM10011386_30940</name>
</gene>
<keyword evidence="1" id="KW-0808">Transferase</keyword>
<dbReference type="PANTHER" id="PTHR12788:SF10">
    <property type="entry name" value="PROTEIN-TYROSINE SULFOTRANSFERASE"/>
    <property type="match status" value="1"/>
</dbReference>
<dbReference type="Proteomes" id="UP000597338">
    <property type="component" value="Unassembled WGS sequence"/>
</dbReference>
<dbReference type="Pfam" id="PF13469">
    <property type="entry name" value="Sulfotransfer_3"/>
    <property type="match status" value="1"/>
</dbReference>
<proteinExistence type="predicted"/>
<name>A0ABQ1M8W2_9SPHI</name>